<sequence length="227" mass="25437">MKAVIDGIEVDLTVEEFLAFRQATASSPVTEVEPVDEPEPASDANPISRHSSDVSRSLGVKNRNLMRAALGNIRNELVSDEDLLEWIMRSAYPDDLLRILNFLASEVTRHAQVYDNGVSSLSRPKAHRSSVLAALIMYFIDMDKVTVRSKDICVYLNQDSIFPNQTWDEMFRDLSDILVARGITPDKRRAPSRDLRRNLYSIAGASVLKALPSQNVKYPKFKPGVTS</sequence>
<keyword evidence="3" id="KW-1185">Reference proteome</keyword>
<dbReference type="EMBL" id="KR063281">
    <property type="protein sequence ID" value="AKJ72662.1"/>
    <property type="molecule type" value="Genomic_DNA"/>
</dbReference>
<reference evidence="2 3" key="1">
    <citation type="journal article" date="2015" name="PLoS ONE">
        <title>Lysis to Kill: Evaluation of the Lytic Abilities, and Genomics of Nine Bacteriophages Infective for Gordonia spp. and Their Potential Use in Activated Sludge Foam Biocontrol.</title>
        <authorList>
            <person name="Dyson Z.A."/>
            <person name="Tucci J."/>
            <person name="Seviour R.J."/>
            <person name="Petrovski S."/>
        </authorList>
    </citation>
    <scope>NUCLEOTIDE SEQUENCE [LARGE SCALE GENOMIC DNA]</scope>
</reference>
<evidence type="ECO:0000256" key="1">
    <source>
        <dbReference type="SAM" id="MobiDB-lite"/>
    </source>
</evidence>
<evidence type="ECO:0000313" key="3">
    <source>
        <dbReference type="Proteomes" id="UP000221359"/>
    </source>
</evidence>
<accession>A0A0K0N7D8</accession>
<gene>
    <name evidence="2" type="ORF">GMA2_124</name>
</gene>
<proteinExistence type="predicted"/>
<feature type="region of interest" description="Disordered" evidence="1">
    <location>
        <begin position="28"/>
        <end position="55"/>
    </location>
</feature>
<name>A0A0K0N7D8_9CAUD</name>
<evidence type="ECO:0000313" key="2">
    <source>
        <dbReference type="EMBL" id="AKJ72662.1"/>
    </source>
</evidence>
<organism evidence="2 3">
    <name type="scientific">Gordonia phage GMA2</name>
    <dbReference type="NCBI Taxonomy" id="1647283"/>
    <lineage>
        <taxon>Viruses</taxon>
        <taxon>Duplodnaviria</taxon>
        <taxon>Heunggongvirae</taxon>
        <taxon>Uroviricota</taxon>
        <taxon>Caudoviricetes</taxon>
        <taxon>Gimaduovirus</taxon>
        <taxon>Gimaduovirus GMA2</taxon>
    </lineage>
</organism>
<protein>
    <submittedName>
        <fullName evidence="2">Uncharacterized protein</fullName>
    </submittedName>
</protein>
<dbReference type="Proteomes" id="UP000221359">
    <property type="component" value="Segment"/>
</dbReference>